<dbReference type="AlphaFoldDB" id="A0AAW0MEW4"/>
<accession>A0AAW0MEW4</accession>
<sequence length="189" mass="20488">MVRADSPDALHSINNKQVTSASWESRGAEFDWYLRASSAKGEKVSELALRTYQDSLCSQAQTEALWVVVGSESLATPSHACAHFFPTHSASARSTTSLSIAASTTDDKSLITVGVNNCVTMATMPPDRAHRSFSPAVLRLKPSPPSFPFDQMFPSTVRTADLQVCVKPTSASAEPERTIPGRNQLHPKR</sequence>
<evidence type="ECO:0000256" key="1">
    <source>
        <dbReference type="SAM" id="MobiDB-lite"/>
    </source>
</evidence>
<evidence type="ECO:0000313" key="2">
    <source>
        <dbReference type="EMBL" id="KAK7877287.1"/>
    </source>
</evidence>
<gene>
    <name evidence="2" type="ORF">WMY93_032002</name>
</gene>
<dbReference type="EMBL" id="JBBPFD010000704">
    <property type="protein sequence ID" value="KAK7877287.1"/>
    <property type="molecule type" value="Genomic_DNA"/>
</dbReference>
<evidence type="ECO:0000313" key="3">
    <source>
        <dbReference type="Proteomes" id="UP001460270"/>
    </source>
</evidence>
<proteinExistence type="predicted"/>
<keyword evidence="3" id="KW-1185">Reference proteome</keyword>
<dbReference type="Proteomes" id="UP001460270">
    <property type="component" value="Unassembled WGS sequence"/>
</dbReference>
<comment type="caution">
    <text evidence="2">The sequence shown here is derived from an EMBL/GenBank/DDBJ whole genome shotgun (WGS) entry which is preliminary data.</text>
</comment>
<feature type="region of interest" description="Disordered" evidence="1">
    <location>
        <begin position="168"/>
        <end position="189"/>
    </location>
</feature>
<organism evidence="2 3">
    <name type="scientific">Mugilogobius chulae</name>
    <name type="common">yellowstripe goby</name>
    <dbReference type="NCBI Taxonomy" id="88201"/>
    <lineage>
        <taxon>Eukaryota</taxon>
        <taxon>Metazoa</taxon>
        <taxon>Chordata</taxon>
        <taxon>Craniata</taxon>
        <taxon>Vertebrata</taxon>
        <taxon>Euteleostomi</taxon>
        <taxon>Actinopterygii</taxon>
        <taxon>Neopterygii</taxon>
        <taxon>Teleostei</taxon>
        <taxon>Neoteleostei</taxon>
        <taxon>Acanthomorphata</taxon>
        <taxon>Gobiaria</taxon>
        <taxon>Gobiiformes</taxon>
        <taxon>Gobioidei</taxon>
        <taxon>Gobiidae</taxon>
        <taxon>Gobionellinae</taxon>
        <taxon>Mugilogobius</taxon>
    </lineage>
</organism>
<protein>
    <submittedName>
        <fullName evidence="2">Uncharacterized protein</fullName>
    </submittedName>
</protein>
<name>A0AAW0MEW4_9GOBI</name>
<reference evidence="3" key="1">
    <citation type="submission" date="2024-04" db="EMBL/GenBank/DDBJ databases">
        <title>Salinicola lusitanus LLJ914,a marine bacterium isolated from the Okinawa Trough.</title>
        <authorList>
            <person name="Li J."/>
        </authorList>
    </citation>
    <scope>NUCLEOTIDE SEQUENCE [LARGE SCALE GENOMIC DNA]</scope>
</reference>